<accession>A0AAN9W1H7</accession>
<dbReference type="InterPro" id="IPR027417">
    <property type="entry name" value="P-loop_NTPase"/>
</dbReference>
<dbReference type="GO" id="GO:0005737">
    <property type="term" value="C:cytoplasm"/>
    <property type="evidence" value="ECO:0007669"/>
    <property type="project" value="UniProtKB-SubCell"/>
</dbReference>
<dbReference type="Pfam" id="PF21635">
    <property type="entry name" value="Mov-10_helical"/>
    <property type="match status" value="1"/>
</dbReference>
<dbReference type="GO" id="GO:0003724">
    <property type="term" value="F:RNA helicase activity"/>
    <property type="evidence" value="ECO:0007669"/>
    <property type="project" value="UniProtKB-EC"/>
</dbReference>
<evidence type="ECO:0000259" key="13">
    <source>
        <dbReference type="Pfam" id="PF21634"/>
    </source>
</evidence>
<keyword evidence="8" id="KW-0067">ATP-binding</keyword>
<dbReference type="Pfam" id="PF21634">
    <property type="entry name" value="MOV-10_beta-barrel"/>
    <property type="match status" value="1"/>
</dbReference>
<dbReference type="Pfam" id="PF13086">
    <property type="entry name" value="AAA_11"/>
    <property type="match status" value="2"/>
</dbReference>
<evidence type="ECO:0000259" key="11">
    <source>
        <dbReference type="Pfam" id="PF13086"/>
    </source>
</evidence>
<keyword evidence="5" id="KW-0547">Nucleotide-binding</keyword>
<feature type="domain" description="DNA2/NAM7 helicase-like C-terminal" evidence="12">
    <location>
        <begin position="1011"/>
        <end position="1214"/>
    </location>
</feature>
<dbReference type="PANTHER" id="PTHR45418">
    <property type="entry name" value="CANCER/TESTIS ANTIGEN 55"/>
    <property type="match status" value="1"/>
</dbReference>
<keyword evidence="6" id="KW-0378">Hydrolase</keyword>
<protein>
    <recommendedName>
        <fullName evidence="3">RNA helicase</fullName>
        <ecNumber evidence="3">3.6.4.13</ecNumber>
    </recommendedName>
</protein>
<dbReference type="Proteomes" id="UP001378592">
    <property type="component" value="Unassembled WGS sequence"/>
</dbReference>
<name>A0AAN9W1H7_9ORTH</name>
<dbReference type="InterPro" id="IPR041679">
    <property type="entry name" value="DNA2/NAM7-like_C"/>
</dbReference>
<dbReference type="GO" id="GO:0016787">
    <property type="term" value="F:hydrolase activity"/>
    <property type="evidence" value="ECO:0007669"/>
    <property type="project" value="UniProtKB-KW"/>
</dbReference>
<feature type="domain" description="DNA2/NAM7 helicase helicase" evidence="11">
    <location>
        <begin position="905"/>
        <end position="985"/>
    </location>
</feature>
<feature type="domain" description="Helicase MOV-10-like beta-barrel" evidence="13">
    <location>
        <begin position="595"/>
        <end position="674"/>
    </location>
</feature>
<evidence type="ECO:0000256" key="10">
    <source>
        <dbReference type="ARBA" id="ARBA00047984"/>
    </source>
</evidence>
<dbReference type="EC" id="3.6.4.13" evidence="3"/>
<evidence type="ECO:0000259" key="14">
    <source>
        <dbReference type="Pfam" id="PF21635"/>
    </source>
</evidence>
<evidence type="ECO:0000256" key="1">
    <source>
        <dbReference type="ARBA" id="ARBA00004496"/>
    </source>
</evidence>
<evidence type="ECO:0000259" key="12">
    <source>
        <dbReference type="Pfam" id="PF13087"/>
    </source>
</evidence>
<comment type="catalytic activity">
    <reaction evidence="10">
        <text>ATP + H2O = ADP + phosphate + H(+)</text>
        <dbReference type="Rhea" id="RHEA:13065"/>
        <dbReference type="ChEBI" id="CHEBI:15377"/>
        <dbReference type="ChEBI" id="CHEBI:15378"/>
        <dbReference type="ChEBI" id="CHEBI:30616"/>
        <dbReference type="ChEBI" id="CHEBI:43474"/>
        <dbReference type="ChEBI" id="CHEBI:456216"/>
        <dbReference type="EC" id="3.6.4.13"/>
    </reaction>
</comment>
<evidence type="ECO:0000256" key="6">
    <source>
        <dbReference type="ARBA" id="ARBA00022801"/>
    </source>
</evidence>
<dbReference type="Pfam" id="PF13087">
    <property type="entry name" value="AAA_12"/>
    <property type="match status" value="1"/>
</dbReference>
<evidence type="ECO:0000256" key="2">
    <source>
        <dbReference type="ARBA" id="ARBA00005601"/>
    </source>
</evidence>
<evidence type="ECO:0000256" key="8">
    <source>
        <dbReference type="ARBA" id="ARBA00022840"/>
    </source>
</evidence>
<evidence type="ECO:0000256" key="7">
    <source>
        <dbReference type="ARBA" id="ARBA00022806"/>
    </source>
</evidence>
<comment type="subcellular location">
    <subcellularLocation>
        <location evidence="1">Cytoplasm</location>
    </subcellularLocation>
</comment>
<keyword evidence="9" id="KW-0943">RNA-mediated gene silencing</keyword>
<dbReference type="GO" id="GO:0005524">
    <property type="term" value="F:ATP binding"/>
    <property type="evidence" value="ECO:0007669"/>
    <property type="project" value="UniProtKB-KW"/>
</dbReference>
<keyword evidence="7" id="KW-0347">Helicase</keyword>
<dbReference type="Gene3D" id="3.40.50.300">
    <property type="entry name" value="P-loop containing nucleotide triphosphate hydrolases"/>
    <property type="match status" value="3"/>
</dbReference>
<reference evidence="15 16" key="1">
    <citation type="submission" date="2024-03" db="EMBL/GenBank/DDBJ databases">
        <title>The genome assembly and annotation of the cricket Gryllus longicercus Weissman &amp; Gray.</title>
        <authorList>
            <person name="Szrajer S."/>
            <person name="Gray D."/>
            <person name="Ylla G."/>
        </authorList>
    </citation>
    <scope>NUCLEOTIDE SEQUENCE [LARGE SCALE GENOMIC DNA]</scope>
    <source>
        <strain evidence="15">DAG 2021-001</strain>
        <tissue evidence="15">Whole body minus gut</tissue>
    </source>
</reference>
<evidence type="ECO:0000256" key="4">
    <source>
        <dbReference type="ARBA" id="ARBA00022490"/>
    </source>
</evidence>
<evidence type="ECO:0000256" key="5">
    <source>
        <dbReference type="ARBA" id="ARBA00022741"/>
    </source>
</evidence>
<dbReference type="InterPro" id="IPR041677">
    <property type="entry name" value="DNA2/NAM7_AAA_11"/>
</dbReference>
<sequence>MFPILKSLVNYVIGHKTFVSDVGEAKASITTIDESPIDINQINKNASDEFDNDALSIAELEKEIRVIEGWEEETWKNDLECKVDEKNTITKTEVNNTTQSQVVNLGKDLSDLKSEIIHLEKNDLPSDLQLCQYRIGTVTNISDDYAIIDHELSFMYKHVQNKKIQKGDRINYIVFRRQVDEEWQLHKVLETADESWEEKCKETKTEIVKSSGAINRKMIGQVESKNGQEVYVKPNIKFSLDDVRCDFIPYEGDWLSINAFVELDGNVQDFVGEILAIYDVQPLRSRIVSGLVTAWDENKKEGIIDGSIWFTQSECEPEYLPAVEDSVVVQAIECTHGTCTWRGLSIASLEEKESKKVVNKTTNDVPSCIKNGISVPRRIDVGCVSYGQSKECTIEMSNLGKDHHLLLRGRFHGKRSESQITLLTKIDDGTIIGPGQNISCRFRVNGKFIGHSCEIFVFTFKGFKMTCNINIEVQDHNLTDLIDRKQVGRRGWMDTYARTRNGFNSRSGIIMKGIQPVKPPAFVPVRFGIFTVPEYMWKAVLAEDNKDCTIAKIVSRLGEVVPCLKRDLSANNYNSRLHSLLYLEEIELSIRLHEYDMEKTTLSFVGEYLSLEVPGLAEKRPSVLVGDKVDVESSNQQGHVYEGFVHKVCANALLLKFHSHFHQTYESEECNVRFVLNRGPLRKCHVAVDLALKHLGEYVLFPNCIKLRDPQISLEENEEGSADILYNNHNRYRASRKIPLMIAKPSVENGAPVYQETGKQYLMTLPAPRLPKKAVKLRWFNSNLNYCQKEAVRNVLKGEARPLPYVIFGPPGTGKTMTLIETILQIYILIPDSRILVATPSNSSANLIAERLLISQLLSPGDLVRLVAYHCLEEGTVPEILLPYSTACDLNSTKFGETHPVTYKLKKSSNASVLGRHRITVGTCIALGQLYSMGFPRGHFTHVCVDEAGQATEPEILIPLCFLHKDWGQAILAGDPLQLGPVVNSRVCSEFGLGYSYLARILNSHPYQRNTSAFSQFYGYNPKLVTKLVMNYRSLPEILNLPSALFYDSQLIPQVLETGQEGAILRKLAKCLPKRDSALPPSVIFHGVRGVNFQDSDCPSWFNPQELVQIIYYLKDFLDAGLTPDDIGVITPYQKQVQKLRSLLNQLELPSPKVGSVEEFQGQERLVILLSTVRSSTKHVDSDIRHSLGFVASPQRLNVALTRARALLIIIGNPHLLSRDAYWKKTLAYCIDQKAYVGCDVPKEFMDFSCVSK</sequence>
<feature type="domain" description="Helicase MOV-10 helical" evidence="14">
    <location>
        <begin position="529"/>
        <end position="587"/>
    </location>
</feature>
<dbReference type="PANTHER" id="PTHR45418:SF1">
    <property type="entry name" value="CANCER_TESTIS ANTIGEN 55"/>
    <property type="match status" value="1"/>
</dbReference>
<dbReference type="CDD" id="cd18808">
    <property type="entry name" value="SF1_C_Upf1"/>
    <property type="match status" value="1"/>
</dbReference>
<keyword evidence="4" id="KW-0963">Cytoplasm</keyword>
<evidence type="ECO:0000256" key="3">
    <source>
        <dbReference type="ARBA" id="ARBA00012552"/>
    </source>
</evidence>
<organism evidence="15 16">
    <name type="scientific">Gryllus longicercus</name>
    <dbReference type="NCBI Taxonomy" id="2509291"/>
    <lineage>
        <taxon>Eukaryota</taxon>
        <taxon>Metazoa</taxon>
        <taxon>Ecdysozoa</taxon>
        <taxon>Arthropoda</taxon>
        <taxon>Hexapoda</taxon>
        <taxon>Insecta</taxon>
        <taxon>Pterygota</taxon>
        <taxon>Neoptera</taxon>
        <taxon>Polyneoptera</taxon>
        <taxon>Orthoptera</taxon>
        <taxon>Ensifera</taxon>
        <taxon>Gryllidea</taxon>
        <taxon>Grylloidea</taxon>
        <taxon>Gryllidae</taxon>
        <taxon>Gryllinae</taxon>
        <taxon>Gryllus</taxon>
    </lineage>
</organism>
<evidence type="ECO:0000256" key="9">
    <source>
        <dbReference type="ARBA" id="ARBA00023158"/>
    </source>
</evidence>
<dbReference type="InterPro" id="IPR047187">
    <property type="entry name" value="SF1_C_Upf1"/>
</dbReference>
<comment type="caution">
    <text evidence="15">The sequence shown here is derived from an EMBL/GenBank/DDBJ whole genome shotgun (WGS) entry which is preliminary data.</text>
</comment>
<evidence type="ECO:0000313" key="15">
    <source>
        <dbReference type="EMBL" id="KAK7868239.1"/>
    </source>
</evidence>
<comment type="similarity">
    <text evidence="2">Belongs to the DNA2/NAM7 helicase family. SDE3 subfamily.</text>
</comment>
<feature type="domain" description="DNA2/NAM7 helicase helicase" evidence="11">
    <location>
        <begin position="783"/>
        <end position="854"/>
    </location>
</feature>
<gene>
    <name evidence="15" type="ORF">R5R35_000640</name>
</gene>
<proteinExistence type="inferred from homology"/>
<dbReference type="GO" id="GO:0031047">
    <property type="term" value="P:regulatory ncRNA-mediated gene silencing"/>
    <property type="evidence" value="ECO:0007669"/>
    <property type="project" value="UniProtKB-KW"/>
</dbReference>
<dbReference type="AlphaFoldDB" id="A0AAN9W1H7"/>
<dbReference type="InterPro" id="IPR049080">
    <property type="entry name" value="MOV-10-like_beta-barrel"/>
</dbReference>
<dbReference type="SUPFAM" id="SSF52540">
    <property type="entry name" value="P-loop containing nucleoside triphosphate hydrolases"/>
    <property type="match status" value="1"/>
</dbReference>
<keyword evidence="16" id="KW-1185">Reference proteome</keyword>
<dbReference type="InterPro" id="IPR049079">
    <property type="entry name" value="Mov-10_helical"/>
</dbReference>
<dbReference type="CDD" id="cd18078">
    <property type="entry name" value="DEXXQc_Mov10L1"/>
    <property type="match status" value="1"/>
</dbReference>
<dbReference type="EMBL" id="JAZDUA010000098">
    <property type="protein sequence ID" value="KAK7868239.1"/>
    <property type="molecule type" value="Genomic_DNA"/>
</dbReference>
<evidence type="ECO:0000313" key="16">
    <source>
        <dbReference type="Proteomes" id="UP001378592"/>
    </source>
</evidence>